<sequence length="534" mass="58329">MSDPAPPPFAQPAAPAFAQPNASVITQSSTTTAPSALPGVHYDGSGRPWFCDRDGNWVPLILPQQAPAPTVGGLAQSTVQMSSSSAPFPSHLIDPALLPLPEDDDRDLSEPSVIAQSRGLKAAPKIAGARRKTKDKGKKRQHYSSDEDDDSEGRAPVAKRGHPQGSSNFSKEETKHILDLIEKELPLGPKGWKPIYKKHAKWSQKHGRPERGGKSLGTKYKQLLKMKKPTGEGVCPPEVKRVQQIESLINQKAGTRDLNDSDFDGDTADISSDDGSIEVLDSSSLGVRTAVARRVPSPPLRRTRMNAPELVAKLSQAFDPNALKARDDERAHRSLENTQLFTVSQQLRDVQATNESLRTQITTLQAHVHNVERARDRAEMMLELSSGVGGGRFTQHDRPSPPRSKQPSRISRTARRYQENPDLIRINGKVRCETVCPEGGSCTYWVSDYSSDESDKENKDPHPPSHGYRFPRHRSPSPLDLSCSSGSSALRLRSPIRHASPPPDTLSSMTGSARDANTGPSMFTDASSSRVSQI</sequence>
<dbReference type="PANTHER" id="PTHR34409:SF1">
    <property type="entry name" value="MYB-LIKE DOMAIN-CONTAINING PROTEIN"/>
    <property type="match status" value="1"/>
</dbReference>
<name>A0AAD7CQX6_MYCRO</name>
<dbReference type="Proteomes" id="UP001221757">
    <property type="component" value="Unassembled WGS sequence"/>
</dbReference>
<feature type="coiled-coil region" evidence="1">
    <location>
        <begin position="347"/>
        <end position="374"/>
    </location>
</feature>
<feature type="compositionally biased region" description="Polar residues" evidence="2">
    <location>
        <begin position="518"/>
        <end position="534"/>
    </location>
</feature>
<feature type="compositionally biased region" description="Polar residues" evidence="2">
    <location>
        <begin position="23"/>
        <end position="34"/>
    </location>
</feature>
<dbReference type="EMBL" id="JARKIE010000287">
    <property type="protein sequence ID" value="KAJ7657588.1"/>
    <property type="molecule type" value="Genomic_DNA"/>
</dbReference>
<protein>
    <recommendedName>
        <fullName evidence="3">DUF6818 domain-containing protein</fullName>
    </recommendedName>
</protein>
<evidence type="ECO:0000256" key="2">
    <source>
        <dbReference type="SAM" id="MobiDB-lite"/>
    </source>
</evidence>
<dbReference type="InterPro" id="IPR049203">
    <property type="entry name" value="DUF6818"/>
</dbReference>
<feature type="region of interest" description="Disordered" evidence="2">
    <location>
        <begin position="67"/>
        <end position="175"/>
    </location>
</feature>
<feature type="compositionally biased region" description="Polar residues" evidence="2">
    <location>
        <begin position="75"/>
        <end position="87"/>
    </location>
</feature>
<reference evidence="4" key="1">
    <citation type="submission" date="2023-03" db="EMBL/GenBank/DDBJ databases">
        <title>Massive genome expansion in bonnet fungi (Mycena s.s.) driven by repeated elements and novel gene families across ecological guilds.</title>
        <authorList>
            <consortium name="Lawrence Berkeley National Laboratory"/>
            <person name="Harder C.B."/>
            <person name="Miyauchi S."/>
            <person name="Viragh M."/>
            <person name="Kuo A."/>
            <person name="Thoen E."/>
            <person name="Andreopoulos B."/>
            <person name="Lu D."/>
            <person name="Skrede I."/>
            <person name="Drula E."/>
            <person name="Henrissat B."/>
            <person name="Morin E."/>
            <person name="Kohler A."/>
            <person name="Barry K."/>
            <person name="LaButti K."/>
            <person name="Morin E."/>
            <person name="Salamov A."/>
            <person name="Lipzen A."/>
            <person name="Mereny Z."/>
            <person name="Hegedus B."/>
            <person name="Baldrian P."/>
            <person name="Stursova M."/>
            <person name="Weitz H."/>
            <person name="Taylor A."/>
            <person name="Grigoriev I.V."/>
            <person name="Nagy L.G."/>
            <person name="Martin F."/>
            <person name="Kauserud H."/>
        </authorList>
    </citation>
    <scope>NUCLEOTIDE SEQUENCE</scope>
    <source>
        <strain evidence="4">CBHHK067</strain>
    </source>
</reference>
<feature type="region of interest" description="Disordered" evidence="2">
    <location>
        <begin position="1"/>
        <end position="45"/>
    </location>
</feature>
<evidence type="ECO:0000313" key="5">
    <source>
        <dbReference type="Proteomes" id="UP001221757"/>
    </source>
</evidence>
<feature type="compositionally biased region" description="Low complexity" evidence="2">
    <location>
        <begin position="476"/>
        <end position="493"/>
    </location>
</feature>
<gene>
    <name evidence="4" type="ORF">B0H17DRAFT_1145827</name>
</gene>
<dbReference type="AlphaFoldDB" id="A0AAD7CQX6"/>
<evidence type="ECO:0000256" key="1">
    <source>
        <dbReference type="SAM" id="Coils"/>
    </source>
</evidence>
<dbReference type="PANTHER" id="PTHR34409">
    <property type="entry name" value="SET DOMAIN-CONTAINING PROTEIN"/>
    <property type="match status" value="1"/>
</dbReference>
<feature type="compositionally biased region" description="Basic residues" evidence="2">
    <location>
        <begin position="128"/>
        <end position="142"/>
    </location>
</feature>
<evidence type="ECO:0000259" key="3">
    <source>
        <dbReference type="Pfam" id="PF20681"/>
    </source>
</evidence>
<feature type="domain" description="DUF6818" evidence="3">
    <location>
        <begin position="186"/>
        <end position="262"/>
    </location>
</feature>
<organism evidence="4 5">
    <name type="scientific">Mycena rosella</name>
    <name type="common">Pink bonnet</name>
    <name type="synonym">Agaricus rosellus</name>
    <dbReference type="NCBI Taxonomy" id="1033263"/>
    <lineage>
        <taxon>Eukaryota</taxon>
        <taxon>Fungi</taxon>
        <taxon>Dikarya</taxon>
        <taxon>Basidiomycota</taxon>
        <taxon>Agaricomycotina</taxon>
        <taxon>Agaricomycetes</taxon>
        <taxon>Agaricomycetidae</taxon>
        <taxon>Agaricales</taxon>
        <taxon>Marasmiineae</taxon>
        <taxon>Mycenaceae</taxon>
        <taxon>Mycena</taxon>
    </lineage>
</organism>
<feature type="compositionally biased region" description="Low complexity" evidence="2">
    <location>
        <begin position="11"/>
        <end position="22"/>
    </location>
</feature>
<feature type="region of interest" description="Disordered" evidence="2">
    <location>
        <begin position="387"/>
        <end position="422"/>
    </location>
</feature>
<feature type="region of interest" description="Disordered" evidence="2">
    <location>
        <begin position="450"/>
        <end position="534"/>
    </location>
</feature>
<dbReference type="Pfam" id="PF20681">
    <property type="entry name" value="DUF6818"/>
    <property type="match status" value="1"/>
</dbReference>
<feature type="compositionally biased region" description="Pro residues" evidence="2">
    <location>
        <begin position="1"/>
        <end position="10"/>
    </location>
</feature>
<accession>A0AAD7CQX6</accession>
<comment type="caution">
    <text evidence="4">The sequence shown here is derived from an EMBL/GenBank/DDBJ whole genome shotgun (WGS) entry which is preliminary data.</text>
</comment>
<feature type="region of interest" description="Disordered" evidence="2">
    <location>
        <begin position="198"/>
        <end position="218"/>
    </location>
</feature>
<evidence type="ECO:0000313" key="4">
    <source>
        <dbReference type="EMBL" id="KAJ7657588.1"/>
    </source>
</evidence>
<keyword evidence="5" id="KW-1185">Reference proteome</keyword>
<proteinExistence type="predicted"/>
<keyword evidence="1" id="KW-0175">Coiled coil</keyword>